<gene>
    <name evidence="1" type="ORF">Cylst_1139</name>
</gene>
<dbReference type="Proteomes" id="UP000010475">
    <property type="component" value="Chromosome"/>
</dbReference>
<dbReference type="GO" id="GO:0008233">
    <property type="term" value="F:peptidase activity"/>
    <property type="evidence" value="ECO:0007669"/>
    <property type="project" value="UniProtKB-KW"/>
</dbReference>
<reference evidence="1 2" key="1">
    <citation type="submission" date="2012-06" db="EMBL/GenBank/DDBJ databases">
        <title>Finished chromosome of genome of Cylindrospermum stagnale PCC 7417.</title>
        <authorList>
            <consortium name="US DOE Joint Genome Institute"/>
            <person name="Gugger M."/>
            <person name="Coursin T."/>
            <person name="Rippka R."/>
            <person name="Tandeau De Marsac N."/>
            <person name="Huntemann M."/>
            <person name="Wei C.-L."/>
            <person name="Han J."/>
            <person name="Detter J.C."/>
            <person name="Han C."/>
            <person name="Tapia R."/>
            <person name="Chen A."/>
            <person name="Kyrpides N."/>
            <person name="Mavromatis K."/>
            <person name="Markowitz V."/>
            <person name="Szeto E."/>
            <person name="Ivanova N."/>
            <person name="Pagani I."/>
            <person name="Pati A."/>
            <person name="Goodwin L."/>
            <person name="Nordberg H.P."/>
            <person name="Cantor M.N."/>
            <person name="Hua S.X."/>
            <person name="Woyke T."/>
            <person name="Kerfeld C.A."/>
        </authorList>
    </citation>
    <scope>NUCLEOTIDE SEQUENCE [LARGE SCALE GENOMIC DNA]</scope>
    <source>
        <strain evidence="1 2">PCC 7417</strain>
    </source>
</reference>
<proteinExistence type="predicted"/>
<dbReference type="NCBIfam" id="TIGR03698">
    <property type="entry name" value="clan_AA_DTGF"/>
    <property type="match status" value="1"/>
</dbReference>
<protein>
    <submittedName>
        <fullName evidence="1">Clan AA aspartic protease, AF_0612 family</fullName>
    </submittedName>
</protein>
<dbReference type="HOGENOM" id="CLU_149987_1_0_3"/>
<dbReference type="OrthoDB" id="573359at2"/>
<sequence length="121" mass="13468">MISGIVKDGNATVNVIFRLLNIPDFTIEFVIDTGFTDYLCLPPEAVALLSLPFLYDMPGRLADNSWIEIPMYEATIIWNGEEREVNVLATGKRPLLGTALLDEHELVIQFTEGGLVTIDEL</sequence>
<name>K9WUG1_9NOST</name>
<keyword evidence="1" id="KW-0645">Protease</keyword>
<dbReference type="PATRIC" id="fig|56107.3.peg.1286"/>
<keyword evidence="1" id="KW-0378">Hydrolase</keyword>
<dbReference type="eggNOG" id="COG5550">
    <property type="taxonomic scope" value="Bacteria"/>
</dbReference>
<evidence type="ECO:0000313" key="1">
    <source>
        <dbReference type="EMBL" id="AFZ23444.1"/>
    </source>
</evidence>
<dbReference type="RefSeq" id="WP_015206700.1">
    <property type="nucleotide sequence ID" value="NC_019757.1"/>
</dbReference>
<dbReference type="AlphaFoldDB" id="K9WUG1"/>
<dbReference type="STRING" id="56107.Cylst_1139"/>
<accession>K9WUG1</accession>
<dbReference type="GO" id="GO:0006508">
    <property type="term" value="P:proteolysis"/>
    <property type="evidence" value="ECO:0007669"/>
    <property type="project" value="UniProtKB-KW"/>
</dbReference>
<dbReference type="KEGG" id="csg:Cylst_1139"/>
<evidence type="ECO:0000313" key="2">
    <source>
        <dbReference type="Proteomes" id="UP000010475"/>
    </source>
</evidence>
<dbReference type="EMBL" id="CP003642">
    <property type="protein sequence ID" value="AFZ23444.1"/>
    <property type="molecule type" value="Genomic_DNA"/>
</dbReference>
<dbReference type="InterPro" id="IPR022274">
    <property type="entry name" value="Peptidase_asp_AF0612"/>
</dbReference>
<keyword evidence="2" id="KW-1185">Reference proteome</keyword>
<organism evidence="1 2">
    <name type="scientific">Cylindrospermum stagnale PCC 7417</name>
    <dbReference type="NCBI Taxonomy" id="56107"/>
    <lineage>
        <taxon>Bacteria</taxon>
        <taxon>Bacillati</taxon>
        <taxon>Cyanobacteriota</taxon>
        <taxon>Cyanophyceae</taxon>
        <taxon>Nostocales</taxon>
        <taxon>Nostocaceae</taxon>
        <taxon>Cylindrospermum</taxon>
    </lineage>
</organism>